<accession>A0A4R8MLM0</accession>
<dbReference type="AlphaFoldDB" id="A0A4R8MLM0"/>
<organism evidence="1 2">
    <name type="scientific">Leptospira meyeri</name>
    <dbReference type="NCBI Taxonomy" id="29508"/>
    <lineage>
        <taxon>Bacteria</taxon>
        <taxon>Pseudomonadati</taxon>
        <taxon>Spirochaetota</taxon>
        <taxon>Spirochaetia</taxon>
        <taxon>Leptospirales</taxon>
        <taxon>Leptospiraceae</taxon>
        <taxon>Leptospira</taxon>
    </lineage>
</organism>
<evidence type="ECO:0000313" key="2">
    <source>
        <dbReference type="Proteomes" id="UP000294684"/>
    </source>
</evidence>
<reference evidence="1 2" key="1">
    <citation type="submission" date="2019-03" db="EMBL/GenBank/DDBJ databases">
        <title>Genomic Encyclopedia of Archaeal and Bacterial Type Strains, Phase II (KMG-II): from individual species to whole genera.</title>
        <authorList>
            <person name="Goeker M."/>
        </authorList>
    </citation>
    <scope>NUCLEOTIDE SEQUENCE [LARGE SCALE GENOMIC DNA]</scope>
    <source>
        <strain evidence="1 2">DSM 21537</strain>
    </source>
</reference>
<dbReference type="STRING" id="1193051.LEP1GSC017_0447"/>
<dbReference type="EMBL" id="SORO01000008">
    <property type="protein sequence ID" value="TDY66259.1"/>
    <property type="molecule type" value="Genomic_DNA"/>
</dbReference>
<dbReference type="NCBIfam" id="NF047480">
    <property type="entry name" value="Lepto_Lp29"/>
    <property type="match status" value="1"/>
</dbReference>
<comment type="caution">
    <text evidence="1">The sequence shown here is derived from an EMBL/GenBank/DDBJ whole genome shotgun (WGS) entry which is preliminary data.</text>
</comment>
<dbReference type="GeneID" id="79829214"/>
<keyword evidence="2" id="KW-1185">Reference proteome</keyword>
<evidence type="ECO:0000313" key="1">
    <source>
        <dbReference type="EMBL" id="TDY66259.1"/>
    </source>
</evidence>
<name>A0A4R8MLM0_LEPME</name>
<proteinExistence type="predicted"/>
<protein>
    <recommendedName>
        <fullName evidence="3">Lipoprotein</fullName>
    </recommendedName>
</protein>
<dbReference type="OrthoDB" id="324416at2"/>
<dbReference type="RefSeq" id="WP_004786243.1">
    <property type="nucleotide sequence ID" value="NZ_SORO01000008.1"/>
</dbReference>
<dbReference type="Proteomes" id="UP000294684">
    <property type="component" value="Unassembled WGS sequence"/>
</dbReference>
<sequence length="254" mass="29579">MKFLIPIVITILGCNSYTSYIVPDSKKTEFISNKRIALIGFMNYEFHMSNDRQGNAYRSSASLNYNNSMKQFFPAGKDISSFNTNNINNQIGRENCLDFVYEYLNVVKDSGEKELKKFIDINLTPDTSKSTCSVKSKNVDYYILGIPGKPFNSWTNYDESFIGYIKNAISVLTLFIVPSKQAEPVNAYFYVYDSRLNLIDKFEYKKQVIITTSWWFNLYLDENENVFKEINQSILKSQENITKEFSFDFNTKYK</sequence>
<gene>
    <name evidence="1" type="ORF">CLV96_3976</name>
</gene>
<evidence type="ECO:0008006" key="3">
    <source>
        <dbReference type="Google" id="ProtNLM"/>
    </source>
</evidence>